<evidence type="ECO:0000313" key="2">
    <source>
        <dbReference type="Proteomes" id="UP000324222"/>
    </source>
</evidence>
<comment type="caution">
    <text evidence="1">The sequence shown here is derived from an EMBL/GenBank/DDBJ whole genome shotgun (WGS) entry which is preliminary data.</text>
</comment>
<organism evidence="1 2">
    <name type="scientific">Portunus trituberculatus</name>
    <name type="common">Swimming crab</name>
    <name type="synonym">Neptunus trituberculatus</name>
    <dbReference type="NCBI Taxonomy" id="210409"/>
    <lineage>
        <taxon>Eukaryota</taxon>
        <taxon>Metazoa</taxon>
        <taxon>Ecdysozoa</taxon>
        <taxon>Arthropoda</taxon>
        <taxon>Crustacea</taxon>
        <taxon>Multicrustacea</taxon>
        <taxon>Malacostraca</taxon>
        <taxon>Eumalacostraca</taxon>
        <taxon>Eucarida</taxon>
        <taxon>Decapoda</taxon>
        <taxon>Pleocyemata</taxon>
        <taxon>Brachyura</taxon>
        <taxon>Eubrachyura</taxon>
        <taxon>Portunoidea</taxon>
        <taxon>Portunidae</taxon>
        <taxon>Portuninae</taxon>
        <taxon>Portunus</taxon>
    </lineage>
</organism>
<evidence type="ECO:0000313" key="1">
    <source>
        <dbReference type="EMBL" id="MPC15335.1"/>
    </source>
</evidence>
<gene>
    <name evidence="1" type="ORF">E2C01_008122</name>
</gene>
<keyword evidence="2" id="KW-1185">Reference proteome</keyword>
<dbReference type="Proteomes" id="UP000324222">
    <property type="component" value="Unassembled WGS sequence"/>
</dbReference>
<proteinExistence type="predicted"/>
<name>A0A5B7D1Y9_PORTR</name>
<dbReference type="EMBL" id="VSRR010000419">
    <property type="protein sequence ID" value="MPC15335.1"/>
    <property type="molecule type" value="Genomic_DNA"/>
</dbReference>
<accession>A0A5B7D1Y9</accession>
<reference evidence="1 2" key="1">
    <citation type="submission" date="2019-05" db="EMBL/GenBank/DDBJ databases">
        <title>Another draft genome of Portunus trituberculatus and its Hox gene families provides insights of decapod evolution.</title>
        <authorList>
            <person name="Jeong J.-H."/>
            <person name="Song I."/>
            <person name="Kim S."/>
            <person name="Choi T."/>
            <person name="Kim D."/>
            <person name="Ryu S."/>
            <person name="Kim W."/>
        </authorList>
    </citation>
    <scope>NUCLEOTIDE SEQUENCE [LARGE SCALE GENOMIC DNA]</scope>
    <source>
        <tissue evidence="1">Muscle</tissue>
    </source>
</reference>
<sequence length="93" mass="10761">MTDKRWRFMDPDVMMDIFSRVSKGKAVNSWPQAPHRCEEMPPSQVPGVSGRPLQLATTLLFTLGFFSDRHGRLPTSWSFPRLLKSSRSLLRKR</sequence>
<dbReference type="AlphaFoldDB" id="A0A5B7D1Y9"/>
<protein>
    <submittedName>
        <fullName evidence="1">Uncharacterized protein</fullName>
    </submittedName>
</protein>